<evidence type="ECO:0000313" key="8">
    <source>
        <dbReference type="EMBL" id="OGZ42759.1"/>
    </source>
</evidence>
<keyword evidence="3 6" id="KW-0249">Electron transport</keyword>
<dbReference type="AlphaFoldDB" id="A0A1G2FXG3"/>
<evidence type="ECO:0000256" key="5">
    <source>
        <dbReference type="ARBA" id="ARBA00023014"/>
    </source>
</evidence>
<dbReference type="Proteomes" id="UP000176700">
    <property type="component" value="Unassembled WGS sequence"/>
</dbReference>
<evidence type="ECO:0000256" key="6">
    <source>
        <dbReference type="RuleBase" id="RU368020"/>
    </source>
</evidence>
<evidence type="ECO:0000259" key="7">
    <source>
        <dbReference type="PROSITE" id="PS51379"/>
    </source>
</evidence>
<dbReference type="Pfam" id="PF13370">
    <property type="entry name" value="Fer4_13"/>
    <property type="match status" value="1"/>
</dbReference>
<dbReference type="GO" id="GO:0009055">
    <property type="term" value="F:electron transfer activity"/>
    <property type="evidence" value="ECO:0007669"/>
    <property type="project" value="UniProtKB-UniRule"/>
</dbReference>
<evidence type="ECO:0000313" key="9">
    <source>
        <dbReference type="Proteomes" id="UP000176700"/>
    </source>
</evidence>
<sequence>MGRIVVDRDKCISAATCLAFAPNVFALDEEMKAFVTNPKGDDDETILAAAKSCPELAIFLYDEEGNQIFP</sequence>
<dbReference type="EMBL" id="MHNI01000014">
    <property type="protein sequence ID" value="OGZ42759.1"/>
    <property type="molecule type" value="Genomic_DNA"/>
</dbReference>
<evidence type="ECO:0000256" key="2">
    <source>
        <dbReference type="ARBA" id="ARBA00022723"/>
    </source>
</evidence>
<comment type="function">
    <text evidence="6">Ferredoxins are iron-sulfur proteins that transfer electrons in a wide variety of metabolic reactions.</text>
</comment>
<dbReference type="InterPro" id="IPR001080">
    <property type="entry name" value="3Fe4S_ferredoxin"/>
</dbReference>
<dbReference type="PRINTS" id="PR00352">
    <property type="entry name" value="3FE4SFRDOXIN"/>
</dbReference>
<name>A0A1G2FXG3_9BACT</name>
<proteinExistence type="predicted"/>
<accession>A0A1G2FXG3</accession>
<dbReference type="PROSITE" id="PS51379">
    <property type="entry name" value="4FE4S_FER_2"/>
    <property type="match status" value="1"/>
</dbReference>
<dbReference type="Gene3D" id="3.30.70.20">
    <property type="match status" value="1"/>
</dbReference>
<dbReference type="InterPro" id="IPR051269">
    <property type="entry name" value="Fe-S_cluster_ET"/>
</dbReference>
<dbReference type="GO" id="GO:0051536">
    <property type="term" value="F:iron-sulfur cluster binding"/>
    <property type="evidence" value="ECO:0007669"/>
    <property type="project" value="UniProtKB-KW"/>
</dbReference>
<organism evidence="8 9">
    <name type="scientific">Candidatus Ryanbacteria bacterium RIFCSPHIGHO2_01_45_13</name>
    <dbReference type="NCBI Taxonomy" id="1802112"/>
    <lineage>
        <taxon>Bacteria</taxon>
        <taxon>Candidatus Ryaniibacteriota</taxon>
    </lineage>
</organism>
<evidence type="ECO:0000256" key="3">
    <source>
        <dbReference type="ARBA" id="ARBA00022982"/>
    </source>
</evidence>
<dbReference type="InterPro" id="IPR017896">
    <property type="entry name" value="4Fe4S_Fe-S-bd"/>
</dbReference>
<gene>
    <name evidence="8" type="ORF">A2W41_03025</name>
</gene>
<dbReference type="SUPFAM" id="SSF54862">
    <property type="entry name" value="4Fe-4S ferredoxins"/>
    <property type="match status" value="1"/>
</dbReference>
<dbReference type="GO" id="GO:0005506">
    <property type="term" value="F:iron ion binding"/>
    <property type="evidence" value="ECO:0007669"/>
    <property type="project" value="UniProtKB-UniRule"/>
</dbReference>
<keyword evidence="2 6" id="KW-0479">Metal-binding</keyword>
<keyword evidence="5 6" id="KW-0411">Iron-sulfur</keyword>
<comment type="caution">
    <text evidence="8">The sequence shown here is derived from an EMBL/GenBank/DDBJ whole genome shotgun (WGS) entry which is preliminary data.</text>
</comment>
<protein>
    <recommendedName>
        <fullName evidence="6">Ferredoxin</fullName>
    </recommendedName>
</protein>
<evidence type="ECO:0000256" key="4">
    <source>
        <dbReference type="ARBA" id="ARBA00023004"/>
    </source>
</evidence>
<dbReference type="PANTHER" id="PTHR36923:SF3">
    <property type="entry name" value="FERREDOXIN"/>
    <property type="match status" value="1"/>
</dbReference>
<dbReference type="PANTHER" id="PTHR36923">
    <property type="entry name" value="FERREDOXIN"/>
    <property type="match status" value="1"/>
</dbReference>
<evidence type="ECO:0000256" key="1">
    <source>
        <dbReference type="ARBA" id="ARBA00022448"/>
    </source>
</evidence>
<feature type="domain" description="4Fe-4S ferredoxin-type" evidence="7">
    <location>
        <begin position="2"/>
        <end position="30"/>
    </location>
</feature>
<reference evidence="8 9" key="1">
    <citation type="journal article" date="2016" name="Nat. Commun.">
        <title>Thousands of microbial genomes shed light on interconnected biogeochemical processes in an aquifer system.</title>
        <authorList>
            <person name="Anantharaman K."/>
            <person name="Brown C.T."/>
            <person name="Hug L.A."/>
            <person name="Sharon I."/>
            <person name="Castelle C.J."/>
            <person name="Probst A.J."/>
            <person name="Thomas B.C."/>
            <person name="Singh A."/>
            <person name="Wilkins M.J."/>
            <person name="Karaoz U."/>
            <person name="Brodie E.L."/>
            <person name="Williams K.H."/>
            <person name="Hubbard S.S."/>
            <person name="Banfield J.F."/>
        </authorList>
    </citation>
    <scope>NUCLEOTIDE SEQUENCE [LARGE SCALE GENOMIC DNA]</scope>
</reference>
<keyword evidence="4 6" id="KW-0408">Iron</keyword>
<keyword evidence="1 6" id="KW-0813">Transport</keyword>